<keyword evidence="3" id="KW-0804">Transcription</keyword>
<dbReference type="GO" id="GO:0003700">
    <property type="term" value="F:DNA-binding transcription factor activity"/>
    <property type="evidence" value="ECO:0007669"/>
    <property type="project" value="InterPro"/>
</dbReference>
<organism evidence="6 7">
    <name type="scientific">Gordonia otitidis (strain DSM 44809 / CCUG 52243 / JCM 12355 / NBRC 100426 / IFM 10032)</name>
    <dbReference type="NCBI Taxonomy" id="1108044"/>
    <lineage>
        <taxon>Bacteria</taxon>
        <taxon>Bacillati</taxon>
        <taxon>Actinomycetota</taxon>
        <taxon>Actinomycetes</taxon>
        <taxon>Mycobacteriales</taxon>
        <taxon>Gordoniaceae</taxon>
        <taxon>Gordonia</taxon>
    </lineage>
</organism>
<dbReference type="PRINTS" id="PR00598">
    <property type="entry name" value="HTHMARR"/>
</dbReference>
<sequence>MSAPSPVQNDAAYDALGCFLERLSCLGTAEAMDTLAASELTFTQFRALFVVSMHDAPIPVHEIAHRVDLSIATAGRTVDRLVQAGLVDRREDPGDRRVKLITMTDSGRVAVEKQLDIKRDLIGRFIDGLPDEFRAALTSALRDIVDADVDYFDLDRRNLDRRSTAAPPLTSEMSSGASITESSTTEPKAKASS</sequence>
<dbReference type="SUPFAM" id="SSF46785">
    <property type="entry name" value="Winged helix' DNA-binding domain"/>
    <property type="match status" value="1"/>
</dbReference>
<comment type="caution">
    <text evidence="6">The sequence shown here is derived from an EMBL/GenBank/DDBJ whole genome shotgun (WGS) entry which is preliminary data.</text>
</comment>
<dbReference type="CDD" id="cd00090">
    <property type="entry name" value="HTH_ARSR"/>
    <property type="match status" value="1"/>
</dbReference>
<dbReference type="InterPro" id="IPR011991">
    <property type="entry name" value="ArsR-like_HTH"/>
</dbReference>
<keyword evidence="7" id="KW-1185">Reference proteome</keyword>
<dbReference type="GO" id="GO:0006950">
    <property type="term" value="P:response to stress"/>
    <property type="evidence" value="ECO:0007669"/>
    <property type="project" value="TreeGrafter"/>
</dbReference>
<dbReference type="PROSITE" id="PS01117">
    <property type="entry name" value="HTH_MARR_1"/>
    <property type="match status" value="1"/>
</dbReference>
<dbReference type="RefSeq" id="WP_007240139.1">
    <property type="nucleotide sequence ID" value="NZ_BAFB01000189.1"/>
</dbReference>
<dbReference type="PROSITE" id="PS50995">
    <property type="entry name" value="HTH_MARR_2"/>
    <property type="match status" value="1"/>
</dbReference>
<evidence type="ECO:0000256" key="3">
    <source>
        <dbReference type="ARBA" id="ARBA00023163"/>
    </source>
</evidence>
<proteinExistence type="predicted"/>
<accession>H5TR29</accession>
<dbReference type="Proteomes" id="UP000005038">
    <property type="component" value="Unassembled WGS sequence"/>
</dbReference>
<gene>
    <name evidence="6" type="ORF">GOOTI_189_00020</name>
</gene>
<dbReference type="SMART" id="SM00347">
    <property type="entry name" value="HTH_MARR"/>
    <property type="match status" value="1"/>
</dbReference>
<dbReference type="InterPro" id="IPR023187">
    <property type="entry name" value="Tscrpt_reg_MarR-type_CS"/>
</dbReference>
<dbReference type="PANTHER" id="PTHR33164">
    <property type="entry name" value="TRANSCRIPTIONAL REGULATOR, MARR FAMILY"/>
    <property type="match status" value="1"/>
</dbReference>
<dbReference type="InterPro" id="IPR039422">
    <property type="entry name" value="MarR/SlyA-like"/>
</dbReference>
<feature type="domain" description="HTH marR-type" evidence="5">
    <location>
        <begin position="9"/>
        <end position="146"/>
    </location>
</feature>
<evidence type="ECO:0000313" key="6">
    <source>
        <dbReference type="EMBL" id="GAB35937.1"/>
    </source>
</evidence>
<dbReference type="Pfam" id="PF12802">
    <property type="entry name" value="MarR_2"/>
    <property type="match status" value="1"/>
</dbReference>
<dbReference type="STRING" id="1108044.GOOTI_189_00020"/>
<dbReference type="PANTHER" id="PTHR33164:SF94">
    <property type="entry name" value="TRANSCRIPTIONAL REGULATORY PROTEIN-RELATED"/>
    <property type="match status" value="1"/>
</dbReference>
<evidence type="ECO:0000256" key="2">
    <source>
        <dbReference type="ARBA" id="ARBA00023125"/>
    </source>
</evidence>
<keyword evidence="1" id="KW-0805">Transcription regulation</keyword>
<dbReference type="EMBL" id="BAFB01000189">
    <property type="protein sequence ID" value="GAB35937.1"/>
    <property type="molecule type" value="Genomic_DNA"/>
</dbReference>
<protein>
    <submittedName>
        <fullName evidence="6">MarR family transcriptional regulator</fullName>
    </submittedName>
</protein>
<dbReference type="GO" id="GO:0003677">
    <property type="term" value="F:DNA binding"/>
    <property type="evidence" value="ECO:0007669"/>
    <property type="project" value="UniProtKB-KW"/>
</dbReference>
<dbReference type="InterPro" id="IPR036390">
    <property type="entry name" value="WH_DNA-bd_sf"/>
</dbReference>
<reference evidence="6" key="1">
    <citation type="submission" date="2012-02" db="EMBL/GenBank/DDBJ databases">
        <title>Whole genome shotgun sequence of Gordonia otitidis NBRC 100426.</title>
        <authorList>
            <person name="Yoshida I."/>
            <person name="Hosoyama A."/>
            <person name="Tsuchikane K."/>
            <person name="Katsumata H."/>
            <person name="Yamazaki S."/>
            <person name="Fujita N."/>
        </authorList>
    </citation>
    <scope>NUCLEOTIDE SEQUENCE [LARGE SCALE GENOMIC DNA]</scope>
    <source>
        <strain evidence="6">NBRC 100426</strain>
    </source>
</reference>
<keyword evidence="2" id="KW-0238">DNA-binding</keyword>
<name>H5TR29_GORO1</name>
<dbReference type="Gene3D" id="1.10.10.10">
    <property type="entry name" value="Winged helix-like DNA-binding domain superfamily/Winged helix DNA-binding domain"/>
    <property type="match status" value="1"/>
</dbReference>
<evidence type="ECO:0000256" key="4">
    <source>
        <dbReference type="SAM" id="MobiDB-lite"/>
    </source>
</evidence>
<dbReference type="InterPro" id="IPR036388">
    <property type="entry name" value="WH-like_DNA-bd_sf"/>
</dbReference>
<dbReference type="AlphaFoldDB" id="H5TR29"/>
<feature type="compositionally biased region" description="Polar residues" evidence="4">
    <location>
        <begin position="171"/>
        <end position="193"/>
    </location>
</feature>
<dbReference type="InterPro" id="IPR000835">
    <property type="entry name" value="HTH_MarR-typ"/>
</dbReference>
<evidence type="ECO:0000313" key="7">
    <source>
        <dbReference type="Proteomes" id="UP000005038"/>
    </source>
</evidence>
<evidence type="ECO:0000259" key="5">
    <source>
        <dbReference type="PROSITE" id="PS50995"/>
    </source>
</evidence>
<feature type="region of interest" description="Disordered" evidence="4">
    <location>
        <begin position="162"/>
        <end position="193"/>
    </location>
</feature>
<evidence type="ECO:0000256" key="1">
    <source>
        <dbReference type="ARBA" id="ARBA00023015"/>
    </source>
</evidence>